<feature type="active site" evidence="3">
    <location>
        <position position="260"/>
    </location>
</feature>
<evidence type="ECO:0000259" key="5">
    <source>
        <dbReference type="Pfam" id="PF00171"/>
    </source>
</evidence>
<dbReference type="PROSITE" id="PS00070">
    <property type="entry name" value="ALDEHYDE_DEHYDR_CYS"/>
    <property type="match status" value="1"/>
</dbReference>
<keyword evidence="2 4" id="KW-0560">Oxidoreductase</keyword>
<dbReference type="CDD" id="cd07103">
    <property type="entry name" value="ALDH_F5_SSADH_GabD"/>
    <property type="match status" value="1"/>
</dbReference>
<dbReference type="InterPro" id="IPR016161">
    <property type="entry name" value="Ald_DH/histidinol_DH"/>
</dbReference>
<name>A0ABX0X673_9BACT</name>
<dbReference type="InterPro" id="IPR010102">
    <property type="entry name" value="Succ_semiAld_DH"/>
</dbReference>
<dbReference type="EC" id="1.2.1.16" evidence="6"/>
<evidence type="ECO:0000313" key="7">
    <source>
        <dbReference type="Proteomes" id="UP000770785"/>
    </source>
</evidence>
<dbReference type="InterPro" id="IPR015590">
    <property type="entry name" value="Aldehyde_DH_dom"/>
</dbReference>
<dbReference type="EC" id="1.2.1.79" evidence="6"/>
<dbReference type="PANTHER" id="PTHR43353:SF5">
    <property type="entry name" value="SUCCINATE-SEMIALDEHYDE DEHYDROGENASE, MITOCHONDRIAL"/>
    <property type="match status" value="1"/>
</dbReference>
<dbReference type="NCBIfam" id="TIGR01780">
    <property type="entry name" value="SSADH"/>
    <property type="match status" value="1"/>
</dbReference>
<accession>A0ABX0X673</accession>
<dbReference type="InterPro" id="IPR016162">
    <property type="entry name" value="Ald_DH_N"/>
</dbReference>
<protein>
    <submittedName>
        <fullName evidence="6">Succinate-semialdehyde dehydrogenase/glutarate-semialdehyde dehydrogenase</fullName>
        <ecNumber evidence="6">1.2.1.16</ecNumber>
        <ecNumber evidence="6">1.2.1.20</ecNumber>
        <ecNumber evidence="6">1.2.1.79</ecNumber>
    </submittedName>
</protein>
<evidence type="ECO:0000256" key="2">
    <source>
        <dbReference type="ARBA" id="ARBA00023002"/>
    </source>
</evidence>
<sequence length="487" mass="52226">MTRSHDKNPPNLVFTEALIGNEWCPASSGKKFAVTDPASGKVLAEVADCGPQEAERAIDSAASALPEWKLQTARERANLLQNWYKLIVEHKEALAQLMTAEQGKPLAESRSEVDYGASFVRWFAEEANRTDGDIIPATNKEQRIIVIREPIGVVAAITPWNFPIAMITRKVAPALAAGCTVVVKPSEDTPLCALALGALAIEAGFPEGVLNILPSNQAKEVGEILTTHKTVKKLSFTGSTAVGKLLMKQCAGTVKKMSLELGGNAPFIVFGDADVEGAVAGAMISKFRNAGQTCICANRIYVHTNVYDEFLAKLIVRVIALITGPGAGEGVTIGPLINASAVAKVKRLVDQAIGKGAVLTYQAELTHSTDRYYPPTILTEVDESMDIAQEEIFGPVATIFKFTSEEEVIQRANDTAAGLAAYFYAKDAAQIWRVAEALEYGMVGINTGAISTPVAPFGGIKESGFGREGGKYGIDEYLTTKYLNWQI</sequence>
<dbReference type="EMBL" id="JAATJH010000001">
    <property type="protein sequence ID" value="NJC24700.1"/>
    <property type="molecule type" value="Genomic_DNA"/>
</dbReference>
<dbReference type="GO" id="GO:0102810">
    <property type="term" value="F:glutarate-semialdehyde dehydrogenase (NADP+) activity"/>
    <property type="evidence" value="ECO:0007669"/>
    <property type="project" value="UniProtKB-EC"/>
</dbReference>
<dbReference type="RefSeq" id="WP_168035515.1">
    <property type="nucleotide sequence ID" value="NZ_JAATJH010000001.1"/>
</dbReference>
<keyword evidence="7" id="KW-1185">Reference proteome</keyword>
<dbReference type="PANTHER" id="PTHR43353">
    <property type="entry name" value="SUCCINATE-SEMIALDEHYDE DEHYDROGENASE, MITOCHONDRIAL"/>
    <property type="match status" value="1"/>
</dbReference>
<dbReference type="InterPro" id="IPR016160">
    <property type="entry name" value="Ald_DH_CS_CYS"/>
</dbReference>
<dbReference type="InterPro" id="IPR029510">
    <property type="entry name" value="Ald_DH_CS_GLU"/>
</dbReference>
<gene>
    <name evidence="6" type="ORF">GGR27_000181</name>
</gene>
<proteinExistence type="inferred from homology"/>
<dbReference type="InterPro" id="IPR050740">
    <property type="entry name" value="Aldehyde_DH_Superfamily"/>
</dbReference>
<dbReference type="SUPFAM" id="SSF53720">
    <property type="entry name" value="ALDH-like"/>
    <property type="match status" value="1"/>
</dbReference>
<evidence type="ECO:0000256" key="4">
    <source>
        <dbReference type="RuleBase" id="RU003345"/>
    </source>
</evidence>
<feature type="domain" description="Aldehyde dehydrogenase" evidence="5">
    <location>
        <begin position="23"/>
        <end position="482"/>
    </location>
</feature>
<dbReference type="Proteomes" id="UP000770785">
    <property type="component" value="Unassembled WGS sequence"/>
</dbReference>
<dbReference type="GO" id="GO:0036243">
    <property type="term" value="F:succinate-semialdehyde dehydrogenase (NADP+) activity"/>
    <property type="evidence" value="ECO:0007669"/>
    <property type="project" value="UniProtKB-EC"/>
</dbReference>
<dbReference type="EC" id="1.2.1.20" evidence="6"/>
<evidence type="ECO:0000256" key="1">
    <source>
        <dbReference type="ARBA" id="ARBA00009986"/>
    </source>
</evidence>
<dbReference type="Pfam" id="PF00171">
    <property type="entry name" value="Aldedh"/>
    <property type="match status" value="1"/>
</dbReference>
<dbReference type="InterPro" id="IPR016163">
    <property type="entry name" value="Ald_DH_C"/>
</dbReference>
<dbReference type="Gene3D" id="3.40.605.10">
    <property type="entry name" value="Aldehyde Dehydrogenase, Chain A, domain 1"/>
    <property type="match status" value="1"/>
</dbReference>
<organism evidence="6 7">
    <name type="scientific">Neolewinella antarctica</name>
    <dbReference type="NCBI Taxonomy" id="442734"/>
    <lineage>
        <taxon>Bacteria</taxon>
        <taxon>Pseudomonadati</taxon>
        <taxon>Bacteroidota</taxon>
        <taxon>Saprospiria</taxon>
        <taxon>Saprospirales</taxon>
        <taxon>Lewinellaceae</taxon>
        <taxon>Neolewinella</taxon>
    </lineage>
</organism>
<dbReference type="PROSITE" id="PS00687">
    <property type="entry name" value="ALDEHYDE_DEHYDR_GLU"/>
    <property type="match status" value="1"/>
</dbReference>
<comment type="caution">
    <text evidence="6">The sequence shown here is derived from an EMBL/GenBank/DDBJ whole genome shotgun (WGS) entry which is preliminary data.</text>
</comment>
<reference evidence="6 7" key="1">
    <citation type="submission" date="2020-03" db="EMBL/GenBank/DDBJ databases">
        <title>Genomic Encyclopedia of Type Strains, Phase IV (KMG-IV): sequencing the most valuable type-strain genomes for metagenomic binning, comparative biology and taxonomic classification.</title>
        <authorList>
            <person name="Goeker M."/>
        </authorList>
    </citation>
    <scope>NUCLEOTIDE SEQUENCE [LARGE SCALE GENOMIC DNA]</scope>
    <source>
        <strain evidence="6 7">DSM 105096</strain>
    </source>
</reference>
<comment type="similarity">
    <text evidence="1 4">Belongs to the aldehyde dehydrogenase family.</text>
</comment>
<evidence type="ECO:0000313" key="6">
    <source>
        <dbReference type="EMBL" id="NJC24700.1"/>
    </source>
</evidence>
<evidence type="ECO:0000256" key="3">
    <source>
        <dbReference type="PROSITE-ProRule" id="PRU10007"/>
    </source>
</evidence>
<dbReference type="Gene3D" id="3.40.309.10">
    <property type="entry name" value="Aldehyde Dehydrogenase, Chain A, domain 2"/>
    <property type="match status" value="1"/>
</dbReference>